<keyword evidence="1" id="KW-1133">Transmembrane helix</keyword>
<name>A0ABS2NZX4_9BACI</name>
<dbReference type="RefSeq" id="WP_204415693.1">
    <property type="nucleotide sequence ID" value="NZ_JAFBED010000004.1"/>
</dbReference>
<feature type="transmembrane region" description="Helical" evidence="1">
    <location>
        <begin position="319"/>
        <end position="346"/>
    </location>
</feature>
<protein>
    <submittedName>
        <fullName evidence="2">Uncharacterized protein</fullName>
    </submittedName>
</protein>
<keyword evidence="1" id="KW-0472">Membrane</keyword>
<evidence type="ECO:0000313" key="3">
    <source>
        <dbReference type="Proteomes" id="UP000737402"/>
    </source>
</evidence>
<keyword evidence="3" id="KW-1185">Reference proteome</keyword>
<organism evidence="2 3">
    <name type="scientific">Sutcliffiella tianshenii</name>
    <dbReference type="NCBI Taxonomy" id="1463404"/>
    <lineage>
        <taxon>Bacteria</taxon>
        <taxon>Bacillati</taxon>
        <taxon>Bacillota</taxon>
        <taxon>Bacilli</taxon>
        <taxon>Bacillales</taxon>
        <taxon>Bacillaceae</taxon>
        <taxon>Sutcliffiella</taxon>
    </lineage>
</organism>
<comment type="caution">
    <text evidence="2">The sequence shown here is derived from an EMBL/GenBank/DDBJ whole genome shotgun (WGS) entry which is preliminary data.</text>
</comment>
<accession>A0ABS2NZX4</accession>
<gene>
    <name evidence="2" type="ORF">JOC95_002034</name>
</gene>
<proteinExistence type="predicted"/>
<dbReference type="EMBL" id="JAFBED010000004">
    <property type="protein sequence ID" value="MBM7620181.1"/>
    <property type="molecule type" value="Genomic_DNA"/>
</dbReference>
<keyword evidence="1" id="KW-0812">Transmembrane</keyword>
<dbReference type="Proteomes" id="UP000737402">
    <property type="component" value="Unassembled WGS sequence"/>
</dbReference>
<sequence>MEQINGASIEFPKEILDIMKELSEAIAILLNEKREKYLKERKFIQSKKIGINDAKLSERKKSTEQFTNPQLYKPKSRGIISKSIMTVKEFYEGKVAVESLTRAGRNPQLHGIVHEVMYRDKLNVKNLISGTKTVLSKSKSAIRDDLLVKKGTKIVGRMQLKDTVNSIDKTIKQVKNGKYSRTLLIGTKETTKAFQSKVAIQTQKGIKITQKMHSSGISSSDTTRIAQRALGKIGSINSLSNVAKKSAFFGAAVSAGLEAFSSAGDYINGNITGKEYAKRIIKEGTEGGVTAAVSTTSGILATAGTTLGLASLGISSATLVGASAVAVTALPIAAGIAVSIGVGSAVKKFFKGFW</sequence>
<evidence type="ECO:0000256" key="1">
    <source>
        <dbReference type="SAM" id="Phobius"/>
    </source>
</evidence>
<reference evidence="2 3" key="1">
    <citation type="submission" date="2021-01" db="EMBL/GenBank/DDBJ databases">
        <title>Genomic Encyclopedia of Type Strains, Phase IV (KMG-IV): sequencing the most valuable type-strain genomes for metagenomic binning, comparative biology and taxonomic classification.</title>
        <authorList>
            <person name="Goeker M."/>
        </authorList>
    </citation>
    <scope>NUCLEOTIDE SEQUENCE [LARGE SCALE GENOMIC DNA]</scope>
    <source>
        <strain evidence="2 3">DSM 25879</strain>
    </source>
</reference>
<evidence type="ECO:0000313" key="2">
    <source>
        <dbReference type="EMBL" id="MBM7620181.1"/>
    </source>
</evidence>